<evidence type="ECO:0000259" key="2">
    <source>
        <dbReference type="Pfam" id="PF04773"/>
    </source>
</evidence>
<sequence length="353" mass="40366">MEEKIKYDELTEPGGVILLKYVRGEASAEERRLVEDWLKENNEHEKELLQIARIYFAQRTQKRLADRDPLKAFNQIQSKLKKRSFNLYFRRIVAVAACFIGAFLLSVTLVDMKNFKALRLIKPQSVTVQANAGMRTNLELPDGTVVCLNSGSSITYPLPYDKDQRKVSLVGEAYFKVTHNPECPFIVGVIDDKMSVKVLGTEFNLQAYAGENKICATLVNGRIDLEIKTAKGQLSRALLPSERASYDLLSNTLNVETVNTMYDTGWMEGKLMFKDSPLPEVLKRLSYFYNVDFEVKDAIIKSYCFTGTFVNRQLPQILDYLKISSNIDYKINHVLTDDSEKITKTKVILWNKK</sequence>
<feature type="domain" description="FecR protein" evidence="2">
    <location>
        <begin position="127"/>
        <end position="223"/>
    </location>
</feature>
<protein>
    <submittedName>
        <fullName evidence="4">FecR family protein</fullName>
    </submittedName>
</protein>
<keyword evidence="5" id="KW-1185">Reference proteome</keyword>
<dbReference type="Pfam" id="PF16344">
    <property type="entry name" value="FecR_C"/>
    <property type="match status" value="1"/>
</dbReference>
<name>A0A8G2F4D9_9BACT</name>
<feature type="transmembrane region" description="Helical" evidence="1">
    <location>
        <begin position="88"/>
        <end position="110"/>
    </location>
</feature>
<proteinExistence type="predicted"/>
<feature type="domain" description="Protein FecR C-terminal" evidence="3">
    <location>
        <begin position="270"/>
        <end position="332"/>
    </location>
</feature>
<dbReference type="PANTHER" id="PTHR30273:SF2">
    <property type="entry name" value="PROTEIN FECR"/>
    <property type="match status" value="1"/>
</dbReference>
<comment type="caution">
    <text evidence="4">The sequence shown here is derived from an EMBL/GenBank/DDBJ whole genome shotgun (WGS) entry which is preliminary data.</text>
</comment>
<dbReference type="Gene3D" id="3.55.50.30">
    <property type="match status" value="1"/>
</dbReference>
<evidence type="ECO:0000313" key="5">
    <source>
        <dbReference type="Proteomes" id="UP000236725"/>
    </source>
</evidence>
<gene>
    <name evidence="4" type="ORF">SAMN05444001_10914</name>
</gene>
<dbReference type="EMBL" id="FNVS01000009">
    <property type="protein sequence ID" value="SEF89368.1"/>
    <property type="molecule type" value="Genomic_DNA"/>
</dbReference>
<keyword evidence="1" id="KW-0472">Membrane</keyword>
<evidence type="ECO:0000256" key="1">
    <source>
        <dbReference type="SAM" id="Phobius"/>
    </source>
</evidence>
<dbReference type="InterPro" id="IPR006860">
    <property type="entry name" value="FecR"/>
</dbReference>
<organism evidence="4 5">
    <name type="scientific">Parabacteroides chinchillae</name>
    <dbReference type="NCBI Taxonomy" id="871327"/>
    <lineage>
        <taxon>Bacteria</taxon>
        <taxon>Pseudomonadati</taxon>
        <taxon>Bacteroidota</taxon>
        <taxon>Bacteroidia</taxon>
        <taxon>Bacteroidales</taxon>
        <taxon>Tannerellaceae</taxon>
        <taxon>Parabacteroides</taxon>
    </lineage>
</organism>
<reference evidence="4 5" key="1">
    <citation type="submission" date="2016-10" db="EMBL/GenBank/DDBJ databases">
        <authorList>
            <person name="Varghese N."/>
            <person name="Submissions S."/>
        </authorList>
    </citation>
    <scope>NUCLEOTIDE SEQUENCE [LARGE SCALE GENOMIC DNA]</scope>
    <source>
        <strain evidence="4 5">DSM 29073</strain>
    </source>
</reference>
<dbReference type="Gene3D" id="2.60.120.1440">
    <property type="match status" value="1"/>
</dbReference>
<evidence type="ECO:0000313" key="4">
    <source>
        <dbReference type="EMBL" id="SEF89368.1"/>
    </source>
</evidence>
<dbReference type="PANTHER" id="PTHR30273">
    <property type="entry name" value="PERIPLASMIC SIGNAL SENSOR AND SIGMA FACTOR ACTIVATOR FECR-RELATED"/>
    <property type="match status" value="1"/>
</dbReference>
<dbReference type="GO" id="GO:0016989">
    <property type="term" value="F:sigma factor antagonist activity"/>
    <property type="evidence" value="ECO:0007669"/>
    <property type="project" value="TreeGrafter"/>
</dbReference>
<dbReference type="Pfam" id="PF04773">
    <property type="entry name" value="FecR"/>
    <property type="match status" value="1"/>
</dbReference>
<dbReference type="InterPro" id="IPR012373">
    <property type="entry name" value="Ferrdict_sens_TM"/>
</dbReference>
<keyword evidence="1" id="KW-1133">Transmembrane helix</keyword>
<dbReference type="Proteomes" id="UP000236725">
    <property type="component" value="Unassembled WGS sequence"/>
</dbReference>
<dbReference type="AlphaFoldDB" id="A0A8G2F4D9"/>
<accession>A0A8G2F4D9</accession>
<evidence type="ECO:0000259" key="3">
    <source>
        <dbReference type="Pfam" id="PF16344"/>
    </source>
</evidence>
<dbReference type="PIRSF" id="PIRSF018266">
    <property type="entry name" value="FecR"/>
    <property type="match status" value="1"/>
</dbReference>
<dbReference type="RefSeq" id="WP_103983474.1">
    <property type="nucleotide sequence ID" value="NZ_FNVS01000009.1"/>
</dbReference>
<dbReference type="InterPro" id="IPR032508">
    <property type="entry name" value="FecR_C"/>
</dbReference>
<keyword evidence="1" id="KW-0812">Transmembrane</keyword>